<comment type="caution">
    <text evidence="1">The sequence shown here is derived from an EMBL/GenBank/DDBJ whole genome shotgun (WGS) entry which is preliminary data.</text>
</comment>
<evidence type="ECO:0000313" key="2">
    <source>
        <dbReference type="Proteomes" id="UP001296921"/>
    </source>
</evidence>
<sequence length="273" mass="32025">MSFIHNDIRHSYIQSILKECSYFKNKKQLVDCLKELETRHNYLSNSKSKKANKLANKLANCDIGIYCKSAACPICCHINKTAMAKDIVANLEQFNDIRFVTLVFLCDSLEDGELLKYDINNLINKFYKKLQRIGYNGIAIGSLEADFHADSKRWILHFHLLMEYDAEAFTKLRNFMKRPKNMNARDGVKNRPMHVGMLRNPEKQITYIFKTQWKRIELYQGCDGQRRTKDYRLRKKQFIQALIKLDKVGLSGLRFMYGITRSKFGLSLKRNTK</sequence>
<gene>
    <name evidence="1" type="ORF">I2494_06785</name>
</gene>
<reference evidence="1 2" key="1">
    <citation type="submission" date="2020-11" db="EMBL/GenBank/DDBJ databases">
        <title>Insectihabitans protaetiae gen. nov. sp. nov. and Insectihabitans allomyrinae sp. nov., isolated from larvae of Protaetia brevitarsis seulensis and Allomyrina dichotoma, respectively.</title>
        <authorList>
            <person name="Lee S.D."/>
            <person name="Byeon Y.-S."/>
            <person name="Kim S.-M."/>
            <person name="Yang H.L."/>
            <person name="Kim I.S."/>
        </authorList>
    </citation>
    <scope>NUCLEOTIDE SEQUENCE [LARGE SCALE GENOMIC DNA]</scope>
    <source>
        <strain evidence="1 2">BWR-B9</strain>
    </source>
</reference>
<name>A0ABS1IPC9_9GAMM</name>
<keyword evidence="2" id="KW-1185">Reference proteome</keyword>
<protein>
    <recommendedName>
        <fullName evidence="3">Replication protein</fullName>
    </recommendedName>
</protein>
<accession>A0ABS1IPC9</accession>
<dbReference type="RefSeq" id="WP_218466328.1">
    <property type="nucleotide sequence ID" value="NZ_JADRCR010000002.1"/>
</dbReference>
<dbReference type="Proteomes" id="UP001296921">
    <property type="component" value="Unassembled WGS sequence"/>
</dbReference>
<proteinExistence type="predicted"/>
<evidence type="ECO:0008006" key="3">
    <source>
        <dbReference type="Google" id="ProtNLM"/>
    </source>
</evidence>
<organism evidence="1 2">
    <name type="scientific">Limnobaculum allomyrinae</name>
    <dbReference type="NCBI Taxonomy" id="2791986"/>
    <lineage>
        <taxon>Bacteria</taxon>
        <taxon>Pseudomonadati</taxon>
        <taxon>Pseudomonadota</taxon>
        <taxon>Gammaproteobacteria</taxon>
        <taxon>Enterobacterales</taxon>
        <taxon>Budviciaceae</taxon>
        <taxon>Limnobaculum</taxon>
    </lineage>
</organism>
<evidence type="ECO:0000313" key="1">
    <source>
        <dbReference type="EMBL" id="MBK5143427.1"/>
    </source>
</evidence>
<dbReference type="EMBL" id="JADRCR010000002">
    <property type="protein sequence ID" value="MBK5143427.1"/>
    <property type="molecule type" value="Genomic_DNA"/>
</dbReference>